<dbReference type="Proteomes" id="UP000321412">
    <property type="component" value="Unassembled WGS sequence"/>
</dbReference>
<proteinExistence type="predicted"/>
<comment type="caution">
    <text evidence="1">The sequence shown here is derived from an EMBL/GenBank/DDBJ whole genome shotgun (WGS) entry which is preliminary data.</text>
</comment>
<gene>
    <name evidence="1" type="ORF">FRC98_06495</name>
</gene>
<protein>
    <recommendedName>
        <fullName evidence="3">Tetratricopeptide repeat protein</fullName>
    </recommendedName>
</protein>
<evidence type="ECO:0000313" key="1">
    <source>
        <dbReference type="EMBL" id="TXD38526.1"/>
    </source>
</evidence>
<dbReference type="OrthoDB" id="5512445at2"/>
<dbReference type="RefSeq" id="WP_146980465.1">
    <property type="nucleotide sequence ID" value="NZ_VOSM01000002.1"/>
</dbReference>
<organism evidence="1 2">
    <name type="scientific">Lujinxingia vulgaris</name>
    <dbReference type="NCBI Taxonomy" id="2600176"/>
    <lineage>
        <taxon>Bacteria</taxon>
        <taxon>Deltaproteobacteria</taxon>
        <taxon>Bradymonadales</taxon>
        <taxon>Lujinxingiaceae</taxon>
        <taxon>Lujinxingia</taxon>
    </lineage>
</organism>
<keyword evidence="2" id="KW-1185">Reference proteome</keyword>
<dbReference type="EMBL" id="VOSM01000002">
    <property type="protein sequence ID" value="TXD38526.1"/>
    <property type="molecule type" value="Genomic_DNA"/>
</dbReference>
<evidence type="ECO:0000313" key="2">
    <source>
        <dbReference type="Proteomes" id="UP000321412"/>
    </source>
</evidence>
<accession>A0A5C6XB10</accession>
<evidence type="ECO:0008006" key="3">
    <source>
        <dbReference type="Google" id="ProtNLM"/>
    </source>
</evidence>
<sequence length="229" mass="25282">MSDDFAPSIGDNYSDYLNDEAGYLYHAWEVTSIGEAARHDRWLRWEARGELPLHEAQSDLERWGLARRCAQLQRIDDFLSLTDAILSGERYHPALHYGEIALQRAAALARGGRLADAFAMVETSAALPQPLPLTPARARAWLTLAAGDALEADRLYLDALGDEPDGQLAEVLFEIAEDFVRAGATSQARAWIERTAAHLASHNDRLTAVDLELLRDELRALEGTSSATT</sequence>
<name>A0A5C6XB10_9DELT</name>
<dbReference type="AlphaFoldDB" id="A0A5C6XB10"/>
<reference evidence="1 2" key="1">
    <citation type="submission" date="2019-08" db="EMBL/GenBank/DDBJ databases">
        <title>Bradymonadales sp. TMQ4.</title>
        <authorList>
            <person name="Liang Q."/>
        </authorList>
    </citation>
    <scope>NUCLEOTIDE SEQUENCE [LARGE SCALE GENOMIC DNA]</scope>
    <source>
        <strain evidence="1 2">TMQ4</strain>
    </source>
</reference>